<evidence type="ECO:0008006" key="4">
    <source>
        <dbReference type="Google" id="ProtNLM"/>
    </source>
</evidence>
<evidence type="ECO:0000313" key="3">
    <source>
        <dbReference type="Proteomes" id="UP000235145"/>
    </source>
</evidence>
<organism evidence="2 3">
    <name type="scientific">Lactuca sativa</name>
    <name type="common">Garden lettuce</name>
    <dbReference type="NCBI Taxonomy" id="4236"/>
    <lineage>
        <taxon>Eukaryota</taxon>
        <taxon>Viridiplantae</taxon>
        <taxon>Streptophyta</taxon>
        <taxon>Embryophyta</taxon>
        <taxon>Tracheophyta</taxon>
        <taxon>Spermatophyta</taxon>
        <taxon>Magnoliopsida</taxon>
        <taxon>eudicotyledons</taxon>
        <taxon>Gunneridae</taxon>
        <taxon>Pentapetalae</taxon>
        <taxon>asterids</taxon>
        <taxon>campanulids</taxon>
        <taxon>Asterales</taxon>
        <taxon>Asteraceae</taxon>
        <taxon>Cichorioideae</taxon>
        <taxon>Cichorieae</taxon>
        <taxon>Lactucinae</taxon>
        <taxon>Lactuca</taxon>
    </lineage>
</organism>
<reference evidence="2 3" key="1">
    <citation type="journal article" date="2017" name="Nat. Commun.">
        <title>Genome assembly with in vitro proximity ligation data and whole-genome triplication in lettuce.</title>
        <authorList>
            <person name="Reyes-Chin-Wo S."/>
            <person name="Wang Z."/>
            <person name="Yang X."/>
            <person name="Kozik A."/>
            <person name="Arikit S."/>
            <person name="Song C."/>
            <person name="Xia L."/>
            <person name="Froenicke L."/>
            <person name="Lavelle D.O."/>
            <person name="Truco M.J."/>
            <person name="Xia R."/>
            <person name="Zhu S."/>
            <person name="Xu C."/>
            <person name="Xu H."/>
            <person name="Xu X."/>
            <person name="Cox K."/>
            <person name="Korf I."/>
            <person name="Meyers B.C."/>
            <person name="Michelmore R.W."/>
        </authorList>
    </citation>
    <scope>NUCLEOTIDE SEQUENCE [LARGE SCALE GENOMIC DNA]</scope>
    <source>
        <strain evidence="3">cv. Salinas</strain>
        <tissue evidence="2">Seedlings</tissue>
    </source>
</reference>
<feature type="region of interest" description="Disordered" evidence="1">
    <location>
        <begin position="403"/>
        <end position="427"/>
    </location>
</feature>
<dbReference type="AlphaFoldDB" id="A0A9R1XDH1"/>
<comment type="caution">
    <text evidence="2">The sequence shown here is derived from an EMBL/GenBank/DDBJ whole genome shotgun (WGS) entry which is preliminary data.</text>
</comment>
<dbReference type="Pfam" id="PF14223">
    <property type="entry name" value="Retrotran_gag_2"/>
    <property type="match status" value="1"/>
</dbReference>
<dbReference type="PANTHER" id="PTHR47481:SF3">
    <property type="entry name" value="GAG-POLYPEPTIDE OF LTR COPIA-TYPE-RELATED"/>
    <property type="match status" value="1"/>
</dbReference>
<dbReference type="Proteomes" id="UP000235145">
    <property type="component" value="Unassembled WGS sequence"/>
</dbReference>
<dbReference type="PANTHER" id="PTHR47481">
    <property type="match status" value="1"/>
</dbReference>
<evidence type="ECO:0000256" key="1">
    <source>
        <dbReference type="SAM" id="MobiDB-lite"/>
    </source>
</evidence>
<accession>A0A9R1XDH1</accession>
<evidence type="ECO:0000313" key="2">
    <source>
        <dbReference type="EMBL" id="KAJ0210355.1"/>
    </source>
</evidence>
<gene>
    <name evidence="2" type="ORF">LSAT_V11C400171300</name>
</gene>
<proteinExistence type="predicted"/>
<feature type="compositionally biased region" description="Polar residues" evidence="1">
    <location>
        <begin position="488"/>
        <end position="497"/>
    </location>
</feature>
<feature type="region of interest" description="Disordered" evidence="1">
    <location>
        <begin position="487"/>
        <end position="524"/>
    </location>
</feature>
<dbReference type="EMBL" id="NBSK02000004">
    <property type="protein sequence ID" value="KAJ0210355.1"/>
    <property type="molecule type" value="Genomic_DNA"/>
</dbReference>
<keyword evidence="3" id="KW-1185">Reference proteome</keyword>
<name>A0A9R1XDH1_LACSA</name>
<protein>
    <recommendedName>
        <fullName evidence="4">CCHC-type domain-containing protein</fullName>
    </recommendedName>
</protein>
<sequence>MTILRQYAPRTPRLQPPINKMRGQPTPLLFFSLLSPVLHRFACQKYPEAPVSFQSPEARSKAPRIPKSVIPEPKLCPREAPKPDLLSFLCITVINTDFLASDSSSDEGINGQRKKSIRAIQRAHENDEALSLSPFTSHPLKFRFSFFFLLFRFPATLLLLPSEICHHPTAPPMASSSTETTLPMNTILHLITIRLSPSNYLLWVNQMTPLLTYQNLFDHIDGSSQAPPSHLVVDGKPTLNPAHAEWIAADQRDVILLQASLTEEAFSEIVGLTTARSIWLALEASFGNSSMERVHNLRDTLRLLTKGSASVSYFGRRFKTICDQLAAIGHPVDDEDKNHHFLRGLGGSFEAFSTAIRASGMSHSFRDLLAKAEGHDMFISSLHGGSTPPVAFSAASAPGASAAATASRGRGRGGRCGGRGGRGHGRRPPHCQLCRNNGHYASQCPQLSSFASSPPANDSDLVKAFLAKSNVSTSGPDWYVDSGASDHMVSSSASVNQPVPFGGDGSVHFGNGPGNATGASPRKA</sequence>